<reference evidence="1 2" key="1">
    <citation type="submission" date="2023-10" db="EMBL/GenBank/DDBJ databases">
        <title>Genomes of two closely related lineages of the louse Polyplax serrata with different host specificities.</title>
        <authorList>
            <person name="Martinu J."/>
            <person name="Tarabai H."/>
            <person name="Stefka J."/>
            <person name="Hypsa V."/>
        </authorList>
    </citation>
    <scope>NUCLEOTIDE SEQUENCE [LARGE SCALE GENOMIC DNA]</scope>
    <source>
        <strain evidence="1">HR10_N</strain>
    </source>
</reference>
<dbReference type="AlphaFoldDB" id="A0AAN8RS85"/>
<dbReference type="EMBL" id="JAWJWE010000043">
    <property type="protein sequence ID" value="KAK6617792.1"/>
    <property type="molecule type" value="Genomic_DNA"/>
</dbReference>
<proteinExistence type="predicted"/>
<evidence type="ECO:0000313" key="1">
    <source>
        <dbReference type="EMBL" id="KAK6617792.1"/>
    </source>
</evidence>
<gene>
    <name evidence="1" type="ORF">RUM43_014020</name>
</gene>
<comment type="caution">
    <text evidence="1">The sequence shown here is derived from an EMBL/GenBank/DDBJ whole genome shotgun (WGS) entry which is preliminary data.</text>
</comment>
<dbReference type="Proteomes" id="UP001372834">
    <property type="component" value="Unassembled WGS sequence"/>
</dbReference>
<name>A0AAN8RS85_POLSC</name>
<organism evidence="1 2">
    <name type="scientific">Polyplax serrata</name>
    <name type="common">Common mouse louse</name>
    <dbReference type="NCBI Taxonomy" id="468196"/>
    <lineage>
        <taxon>Eukaryota</taxon>
        <taxon>Metazoa</taxon>
        <taxon>Ecdysozoa</taxon>
        <taxon>Arthropoda</taxon>
        <taxon>Hexapoda</taxon>
        <taxon>Insecta</taxon>
        <taxon>Pterygota</taxon>
        <taxon>Neoptera</taxon>
        <taxon>Paraneoptera</taxon>
        <taxon>Psocodea</taxon>
        <taxon>Troctomorpha</taxon>
        <taxon>Phthiraptera</taxon>
        <taxon>Anoplura</taxon>
        <taxon>Polyplacidae</taxon>
        <taxon>Polyplax</taxon>
    </lineage>
</organism>
<protein>
    <submittedName>
        <fullName evidence="1">Uncharacterized protein</fullName>
    </submittedName>
</protein>
<accession>A0AAN8RS85</accession>
<sequence length="101" mass="11623">MPVGPPPPQLLLPVTLPVGPLRVPEPTSCEIPERNALNESEYYTHTLRYIKNIARYRCERKRKTGFHQLKATALKLTPNIPEFTNYIKPLNEEKAKGWRKG</sequence>
<evidence type="ECO:0000313" key="2">
    <source>
        <dbReference type="Proteomes" id="UP001372834"/>
    </source>
</evidence>